<evidence type="ECO:0000256" key="3">
    <source>
        <dbReference type="SAM" id="Phobius"/>
    </source>
</evidence>
<dbReference type="Pfam" id="PF00067">
    <property type="entry name" value="p450"/>
    <property type="match status" value="1"/>
</dbReference>
<dbReference type="InterPro" id="IPR050121">
    <property type="entry name" value="Cytochrome_P450_monoxygenase"/>
</dbReference>
<name>B2WQ89_PYRTR</name>
<dbReference type="PRINTS" id="PR00463">
    <property type="entry name" value="EP450I"/>
</dbReference>
<dbReference type="GO" id="GO:0020037">
    <property type="term" value="F:heme binding"/>
    <property type="evidence" value="ECO:0007669"/>
    <property type="project" value="InterPro"/>
</dbReference>
<dbReference type="GO" id="GO:0004497">
    <property type="term" value="F:monooxygenase activity"/>
    <property type="evidence" value="ECO:0007669"/>
    <property type="project" value="InterPro"/>
</dbReference>
<dbReference type="RefSeq" id="XP_001942480.2">
    <property type="nucleotide sequence ID" value="XM_001942445.2"/>
</dbReference>
<dbReference type="STRING" id="426418.B2WQ89"/>
<keyword evidence="3" id="KW-0472">Membrane</keyword>
<dbReference type="SUPFAM" id="SSF48264">
    <property type="entry name" value="Cytochrome P450"/>
    <property type="match status" value="1"/>
</dbReference>
<dbReference type="GO" id="GO:0016705">
    <property type="term" value="F:oxidoreductase activity, acting on paired donors, with incorporation or reduction of molecular oxygen"/>
    <property type="evidence" value="ECO:0007669"/>
    <property type="project" value="InterPro"/>
</dbReference>
<dbReference type="PANTHER" id="PTHR24305:SF166">
    <property type="entry name" value="CYTOCHROME P450 12A4, MITOCHONDRIAL-RELATED"/>
    <property type="match status" value="1"/>
</dbReference>
<dbReference type="Gene3D" id="1.10.630.10">
    <property type="entry name" value="Cytochrome P450"/>
    <property type="match status" value="1"/>
</dbReference>
<dbReference type="PRINTS" id="PR00385">
    <property type="entry name" value="P450"/>
</dbReference>
<feature type="transmembrane region" description="Helical" evidence="3">
    <location>
        <begin position="30"/>
        <end position="49"/>
    </location>
</feature>
<dbReference type="OrthoDB" id="1470350at2759"/>
<dbReference type="AlphaFoldDB" id="B2WQ89"/>
<comment type="cofactor">
    <cofactor evidence="2">
        <name>heme</name>
        <dbReference type="ChEBI" id="CHEBI:30413"/>
    </cofactor>
</comment>
<keyword evidence="3" id="KW-1133">Transmembrane helix</keyword>
<evidence type="ECO:0000256" key="1">
    <source>
        <dbReference type="ARBA" id="ARBA00010617"/>
    </source>
</evidence>
<keyword evidence="3" id="KW-0812">Transmembrane</keyword>
<sequence>MRYDTPFPARLSVSDMHTGVVYFRTALSSWSWPALCAALTGVFIIYLVYRIEVHPRLFNPFRHLPTAKNGLPFLGHGLLQFTNPRGEAYLEMANSIPNQGLIHFHGFMNVHHLLLVSNEALSEVLVRRAYAFTKPAVARRLLSQILGQSLLILEGDEHRYLRKRIQPAFNYRNVQDLCPIFWSKAVDMVETIEQSAASADAPDFVVDVLPWGNKGTLDAIGLAALGKDLDTLRKPNELIDLYELVTGSKESVRLLFIANAFLPAWLLRFLPRKFNDDINDARIRLRQLCSTFVAERKKEALEDDSSKAILLQLIQSGTLTDDELIDQLLTIIGAGYEPTSATFTWTLWLLATQPIWQARLRAELRAHIPHRFFLNDAQRFSDSATLDTLPVLNAIINETLRFMPTSPITSRIATQDTTILGNHIPAGTRLWIAPAAMNRFTSFYGATADAFDPGRWIDADSGRANNHGDAQTNYAFLTFLHGPRKCIGAGYAKVKLRAFVAAFVGSFEFELADAEYVPVPGGITAIKPRDGLPLRLRRAKMW</sequence>
<dbReference type="EMBL" id="DS231651">
    <property type="protein sequence ID" value="EDU47342.1"/>
    <property type="molecule type" value="Genomic_DNA"/>
</dbReference>
<evidence type="ECO:0000313" key="5">
    <source>
        <dbReference type="Proteomes" id="UP000001471"/>
    </source>
</evidence>
<comment type="similarity">
    <text evidence="1">Belongs to the cytochrome P450 family.</text>
</comment>
<feature type="binding site" description="axial binding residue" evidence="2">
    <location>
        <position position="486"/>
    </location>
    <ligand>
        <name>heme</name>
        <dbReference type="ChEBI" id="CHEBI:30413"/>
    </ligand>
    <ligandPart>
        <name>Fe</name>
        <dbReference type="ChEBI" id="CHEBI:18248"/>
    </ligandPart>
</feature>
<dbReference type="eggNOG" id="KOG0157">
    <property type="taxonomic scope" value="Eukaryota"/>
</dbReference>
<keyword evidence="2" id="KW-0349">Heme</keyword>
<dbReference type="GeneID" id="6350465"/>
<dbReference type="InParanoid" id="B2WQ89"/>
<dbReference type="InterPro" id="IPR036396">
    <property type="entry name" value="Cyt_P450_sf"/>
</dbReference>
<gene>
    <name evidence="4" type="ORF">PTRG_12145</name>
</gene>
<dbReference type="InterPro" id="IPR001128">
    <property type="entry name" value="Cyt_P450"/>
</dbReference>
<evidence type="ECO:0000256" key="2">
    <source>
        <dbReference type="PIRSR" id="PIRSR602401-1"/>
    </source>
</evidence>
<proteinExistence type="inferred from homology"/>
<accession>B2WQ89</accession>
<protein>
    <submittedName>
        <fullName evidence="4">Cytochrome P450</fullName>
    </submittedName>
</protein>
<dbReference type="GO" id="GO:0005506">
    <property type="term" value="F:iron ion binding"/>
    <property type="evidence" value="ECO:0007669"/>
    <property type="project" value="InterPro"/>
</dbReference>
<organism evidence="4 5">
    <name type="scientific">Pyrenophora tritici-repentis (strain Pt-1C-BFP)</name>
    <name type="common">Wheat tan spot fungus</name>
    <name type="synonym">Drechslera tritici-repentis</name>
    <dbReference type="NCBI Taxonomy" id="426418"/>
    <lineage>
        <taxon>Eukaryota</taxon>
        <taxon>Fungi</taxon>
        <taxon>Dikarya</taxon>
        <taxon>Ascomycota</taxon>
        <taxon>Pezizomycotina</taxon>
        <taxon>Dothideomycetes</taxon>
        <taxon>Pleosporomycetidae</taxon>
        <taxon>Pleosporales</taxon>
        <taxon>Pleosporineae</taxon>
        <taxon>Pleosporaceae</taxon>
        <taxon>Pyrenophora</taxon>
    </lineage>
</organism>
<dbReference type="InterPro" id="IPR002401">
    <property type="entry name" value="Cyt_P450_E_grp-I"/>
</dbReference>
<dbReference type="OMA" id="RQLCSTF"/>
<dbReference type="CDD" id="cd11069">
    <property type="entry name" value="CYP_FUM15-like"/>
    <property type="match status" value="1"/>
</dbReference>
<evidence type="ECO:0000313" key="4">
    <source>
        <dbReference type="EMBL" id="EDU47342.1"/>
    </source>
</evidence>
<keyword evidence="2" id="KW-0408">Iron</keyword>
<dbReference type="Proteomes" id="UP000001471">
    <property type="component" value="Unassembled WGS sequence"/>
</dbReference>
<dbReference type="KEGG" id="ptrr:6350465"/>
<dbReference type="PANTHER" id="PTHR24305">
    <property type="entry name" value="CYTOCHROME P450"/>
    <property type="match status" value="1"/>
</dbReference>
<dbReference type="HOGENOM" id="CLU_001570_5_11_1"/>
<keyword evidence="2" id="KW-0479">Metal-binding</keyword>
<reference evidence="5" key="1">
    <citation type="journal article" date="2013" name="G3 (Bethesda)">
        <title>Comparative genomics of a plant-pathogenic fungus, Pyrenophora tritici-repentis, reveals transduplication and the impact of repeat elements on pathogenicity and population divergence.</title>
        <authorList>
            <person name="Manning V.A."/>
            <person name="Pandelova I."/>
            <person name="Dhillon B."/>
            <person name="Wilhelm L.J."/>
            <person name="Goodwin S.B."/>
            <person name="Berlin A.M."/>
            <person name="Figueroa M."/>
            <person name="Freitag M."/>
            <person name="Hane J.K."/>
            <person name="Henrissat B."/>
            <person name="Holman W.H."/>
            <person name="Kodira C.D."/>
            <person name="Martin J."/>
            <person name="Oliver R.P."/>
            <person name="Robbertse B."/>
            <person name="Schackwitz W."/>
            <person name="Schwartz D.C."/>
            <person name="Spatafora J.W."/>
            <person name="Turgeon B.G."/>
            <person name="Yandava C."/>
            <person name="Young S."/>
            <person name="Zhou S."/>
            <person name="Zeng Q."/>
            <person name="Grigoriev I.V."/>
            <person name="Ma L.-J."/>
            <person name="Ciuffetti L.M."/>
        </authorList>
    </citation>
    <scope>NUCLEOTIDE SEQUENCE [LARGE SCALE GENOMIC DNA]</scope>
    <source>
        <strain evidence="5">Pt-1C-BFP</strain>
    </source>
</reference>